<protein>
    <recommendedName>
        <fullName evidence="7">Putative NAD(P)H nitroreductase</fullName>
        <ecNumber evidence="7">1.-.-.-</ecNumber>
    </recommendedName>
</protein>
<dbReference type="PIRSF" id="PIRSF000232">
    <property type="entry name" value="YdjA"/>
    <property type="match status" value="1"/>
</dbReference>
<dbReference type="PANTHER" id="PTHR43821">
    <property type="entry name" value="NAD(P)H NITROREDUCTASE YDJA-RELATED"/>
    <property type="match status" value="1"/>
</dbReference>
<keyword evidence="4 7" id="KW-0521">NADP</keyword>
<evidence type="ECO:0000313" key="11">
    <source>
        <dbReference type="Proteomes" id="UP001145069"/>
    </source>
</evidence>
<name>A0A9X4AFF9_9BACI</name>
<comment type="cofactor">
    <cofactor evidence="8">
        <name>FMN</name>
        <dbReference type="ChEBI" id="CHEBI:58210"/>
    </cofactor>
    <text evidence="8">Binds 1 FMN per subunit.</text>
</comment>
<evidence type="ECO:0000313" key="10">
    <source>
        <dbReference type="EMBL" id="MDC3417624.1"/>
    </source>
</evidence>
<dbReference type="InterPro" id="IPR026021">
    <property type="entry name" value="YdjA-like"/>
</dbReference>
<dbReference type="Proteomes" id="UP001145069">
    <property type="component" value="Unassembled WGS sequence"/>
</dbReference>
<keyword evidence="6 7" id="KW-0520">NAD</keyword>
<keyword evidence="2 7" id="KW-0285">Flavoprotein</keyword>
<reference evidence="10" key="1">
    <citation type="submission" date="2022-06" db="EMBL/GenBank/DDBJ databases">
        <title>Aquibacillus sp. a new bacterium isolated from soil saline samples.</title>
        <authorList>
            <person name="Galisteo C."/>
            <person name="De La Haba R."/>
            <person name="Sanchez-Porro C."/>
            <person name="Ventosa A."/>
        </authorList>
    </citation>
    <scope>NUCLEOTIDE SEQUENCE</scope>
    <source>
        <strain evidence="10">3ASR75-54</strain>
    </source>
</reference>
<dbReference type="AlphaFoldDB" id="A0A9X4AFF9"/>
<organism evidence="10 11">
    <name type="scientific">Aquibacillus salsiterrae</name>
    <dbReference type="NCBI Taxonomy" id="2950439"/>
    <lineage>
        <taxon>Bacteria</taxon>
        <taxon>Bacillati</taxon>
        <taxon>Bacillota</taxon>
        <taxon>Bacilli</taxon>
        <taxon>Bacillales</taxon>
        <taxon>Bacillaceae</taxon>
        <taxon>Aquibacillus</taxon>
    </lineage>
</organism>
<feature type="binding site" description="in other chain" evidence="8">
    <location>
        <begin position="138"/>
        <end position="140"/>
    </location>
    <ligand>
        <name>FMN</name>
        <dbReference type="ChEBI" id="CHEBI:58210"/>
        <note>ligand shared between dimeric partners</note>
    </ligand>
</feature>
<keyword evidence="11" id="KW-1185">Reference proteome</keyword>
<dbReference type="EMBL" id="JAMQKC010000011">
    <property type="protein sequence ID" value="MDC3417624.1"/>
    <property type="molecule type" value="Genomic_DNA"/>
</dbReference>
<dbReference type="GO" id="GO:0016491">
    <property type="term" value="F:oxidoreductase activity"/>
    <property type="evidence" value="ECO:0007669"/>
    <property type="project" value="UniProtKB-UniRule"/>
</dbReference>
<comment type="similarity">
    <text evidence="1 7">Belongs to the nitroreductase family.</text>
</comment>
<keyword evidence="3 7" id="KW-0288">FMN</keyword>
<dbReference type="Pfam" id="PF00881">
    <property type="entry name" value="Nitroreductase"/>
    <property type="match status" value="1"/>
</dbReference>
<dbReference type="Gene3D" id="3.40.109.10">
    <property type="entry name" value="NADH Oxidase"/>
    <property type="match status" value="1"/>
</dbReference>
<evidence type="ECO:0000256" key="4">
    <source>
        <dbReference type="ARBA" id="ARBA00022857"/>
    </source>
</evidence>
<sequence>MDVIQGIKTRRSVVKVKQDPIEREKVEALLELATHAPNHHLTEPWRFFVMEGEARKILSDAYQAVAIDNVGEDLTEETKELIAKTQVNKATRAPVVIAVVVSFRGQDDTERKEDRAATHAAIENMLLGAHAMGLGAIWRSGAPMYHPKMKEAFKLSDNEEMVGLVYLGYPDIIPVPKNRKPVSEVTTWL</sequence>
<evidence type="ECO:0000256" key="1">
    <source>
        <dbReference type="ARBA" id="ARBA00007118"/>
    </source>
</evidence>
<dbReference type="PANTHER" id="PTHR43821:SF1">
    <property type="entry name" value="NAD(P)H NITROREDUCTASE YDJA-RELATED"/>
    <property type="match status" value="1"/>
</dbReference>
<dbReference type="CDD" id="cd02135">
    <property type="entry name" value="YdjA-like"/>
    <property type="match status" value="1"/>
</dbReference>
<dbReference type="InterPro" id="IPR052530">
    <property type="entry name" value="NAD(P)H_nitroreductase"/>
</dbReference>
<dbReference type="InterPro" id="IPR029479">
    <property type="entry name" value="Nitroreductase"/>
</dbReference>
<evidence type="ECO:0000256" key="3">
    <source>
        <dbReference type="ARBA" id="ARBA00022643"/>
    </source>
</evidence>
<evidence type="ECO:0000256" key="6">
    <source>
        <dbReference type="ARBA" id="ARBA00023027"/>
    </source>
</evidence>
<evidence type="ECO:0000256" key="2">
    <source>
        <dbReference type="ARBA" id="ARBA00022630"/>
    </source>
</evidence>
<feature type="binding site" description="in other chain" evidence="8">
    <location>
        <begin position="10"/>
        <end position="12"/>
    </location>
    <ligand>
        <name>FMN</name>
        <dbReference type="ChEBI" id="CHEBI:58210"/>
        <note>ligand shared between dimeric partners</note>
    </ligand>
</feature>
<keyword evidence="5 7" id="KW-0560">Oxidoreductase</keyword>
<dbReference type="SUPFAM" id="SSF55469">
    <property type="entry name" value="FMN-dependent nitroreductase-like"/>
    <property type="match status" value="1"/>
</dbReference>
<evidence type="ECO:0000256" key="5">
    <source>
        <dbReference type="ARBA" id="ARBA00023002"/>
    </source>
</evidence>
<dbReference type="EC" id="1.-.-.-" evidence="7"/>
<feature type="domain" description="Nitroreductase" evidence="9">
    <location>
        <begin position="7"/>
        <end position="169"/>
    </location>
</feature>
<accession>A0A9X4AFF9</accession>
<evidence type="ECO:0000256" key="8">
    <source>
        <dbReference type="PIRSR" id="PIRSR000232-1"/>
    </source>
</evidence>
<gene>
    <name evidence="10" type="ORF">NC799_12020</name>
</gene>
<feature type="binding site" evidence="8">
    <location>
        <position position="39"/>
    </location>
    <ligand>
        <name>FMN</name>
        <dbReference type="ChEBI" id="CHEBI:58210"/>
        <note>ligand shared between dimeric partners</note>
    </ligand>
</feature>
<evidence type="ECO:0000259" key="9">
    <source>
        <dbReference type="Pfam" id="PF00881"/>
    </source>
</evidence>
<proteinExistence type="inferred from homology"/>
<dbReference type="InterPro" id="IPR000415">
    <property type="entry name" value="Nitroreductase-like"/>
</dbReference>
<comment type="caution">
    <text evidence="10">The sequence shown here is derived from an EMBL/GenBank/DDBJ whole genome shotgun (WGS) entry which is preliminary data.</text>
</comment>
<evidence type="ECO:0000256" key="7">
    <source>
        <dbReference type="PIRNR" id="PIRNR000232"/>
    </source>
</evidence>